<accession>A0A849AIX3</accession>
<dbReference type="RefSeq" id="WP_171156601.1">
    <property type="nucleotide sequence ID" value="NZ_JABENB010000002.1"/>
</dbReference>
<reference evidence="2 3" key="1">
    <citation type="submission" date="2020-05" db="EMBL/GenBank/DDBJ databases">
        <title>Flexivirga sp. ID2601S isolated from air conditioner.</title>
        <authorList>
            <person name="Kim D.H."/>
        </authorList>
    </citation>
    <scope>NUCLEOTIDE SEQUENCE [LARGE SCALE GENOMIC DNA]</scope>
    <source>
        <strain evidence="2 3">ID2601S</strain>
    </source>
</reference>
<dbReference type="InterPro" id="IPR037523">
    <property type="entry name" value="VOC_core"/>
</dbReference>
<keyword evidence="3" id="KW-1185">Reference proteome</keyword>
<proteinExistence type="predicted"/>
<dbReference type="EMBL" id="JABENB010000002">
    <property type="protein sequence ID" value="NNG40385.1"/>
    <property type="molecule type" value="Genomic_DNA"/>
</dbReference>
<dbReference type="InterPro" id="IPR029068">
    <property type="entry name" value="Glyas_Bleomycin-R_OHBP_Dase"/>
</dbReference>
<name>A0A849AIX3_9MICO</name>
<dbReference type="Gene3D" id="3.10.180.10">
    <property type="entry name" value="2,3-Dihydroxybiphenyl 1,2-Dioxygenase, domain 1"/>
    <property type="match status" value="1"/>
</dbReference>
<evidence type="ECO:0000313" key="2">
    <source>
        <dbReference type="EMBL" id="NNG40385.1"/>
    </source>
</evidence>
<gene>
    <name evidence="2" type="ORF">HJ588_14030</name>
</gene>
<protein>
    <submittedName>
        <fullName evidence="2">VOC family protein</fullName>
    </submittedName>
</protein>
<dbReference type="PANTHER" id="PTHR35908:SF1">
    <property type="entry name" value="CONSERVED PROTEIN"/>
    <property type="match status" value="1"/>
</dbReference>
<feature type="domain" description="VOC" evidence="1">
    <location>
        <begin position="12"/>
        <end position="127"/>
    </location>
</feature>
<dbReference type="AlphaFoldDB" id="A0A849AIX3"/>
<organism evidence="2 3">
    <name type="scientific">Flexivirga aerilata</name>
    <dbReference type="NCBI Taxonomy" id="1656889"/>
    <lineage>
        <taxon>Bacteria</taxon>
        <taxon>Bacillati</taxon>
        <taxon>Actinomycetota</taxon>
        <taxon>Actinomycetes</taxon>
        <taxon>Micrococcales</taxon>
        <taxon>Dermacoccaceae</taxon>
        <taxon>Flexivirga</taxon>
    </lineage>
</organism>
<dbReference type="InterPro" id="IPR041581">
    <property type="entry name" value="Glyoxalase_6"/>
</dbReference>
<dbReference type="SUPFAM" id="SSF54593">
    <property type="entry name" value="Glyoxalase/Bleomycin resistance protein/Dihydroxybiphenyl dioxygenase"/>
    <property type="match status" value="1"/>
</dbReference>
<evidence type="ECO:0000259" key="1">
    <source>
        <dbReference type="PROSITE" id="PS51819"/>
    </source>
</evidence>
<comment type="caution">
    <text evidence="2">The sequence shown here is derived from an EMBL/GenBank/DDBJ whole genome shotgun (WGS) entry which is preliminary data.</text>
</comment>
<dbReference type="PROSITE" id="PS51819">
    <property type="entry name" value="VOC"/>
    <property type="match status" value="1"/>
</dbReference>
<dbReference type="PANTHER" id="PTHR35908">
    <property type="entry name" value="HYPOTHETICAL FUSION PROTEIN"/>
    <property type="match status" value="1"/>
</dbReference>
<dbReference type="Proteomes" id="UP000557772">
    <property type="component" value="Unassembled WGS sequence"/>
</dbReference>
<evidence type="ECO:0000313" key="3">
    <source>
        <dbReference type="Proteomes" id="UP000557772"/>
    </source>
</evidence>
<sequence length="131" mass="14191">MSDHNSSAPTATIAMVSIDCDDAKAMADFYGAVLGWQLAYADDEGNYAMLQDGDRRLGFGTIPDYQRPDWPNHGSKQFHLDLGAEDVDGTVARCVELGATKPDDQPGGDRWTVLLDPAGHPFCVTNMANWG</sequence>
<dbReference type="Pfam" id="PF18029">
    <property type="entry name" value="Glyoxalase_6"/>
    <property type="match status" value="1"/>
</dbReference>
<dbReference type="CDD" id="cd06587">
    <property type="entry name" value="VOC"/>
    <property type="match status" value="1"/>
</dbReference>